<gene>
    <name evidence="10" type="primary">flgS</name>
    <name evidence="10" type="ORF">CRECT_0572</name>
</gene>
<dbReference type="PANTHER" id="PTHR43065:SF10">
    <property type="entry name" value="PEROXIDE STRESS-ACTIVATED HISTIDINE KINASE MAK3"/>
    <property type="match status" value="1"/>
</dbReference>
<dbReference type="InterPro" id="IPR036890">
    <property type="entry name" value="HATPase_C_sf"/>
</dbReference>
<accession>A0A6G5QKL1</accession>
<keyword evidence="4" id="KW-0808">Transferase</keyword>
<feature type="domain" description="Histidine kinase" evidence="9">
    <location>
        <begin position="128"/>
        <end position="330"/>
    </location>
</feature>
<keyword evidence="7" id="KW-0067">ATP-binding</keyword>
<evidence type="ECO:0000256" key="1">
    <source>
        <dbReference type="ARBA" id="ARBA00000085"/>
    </source>
</evidence>
<comment type="catalytic activity">
    <reaction evidence="1">
        <text>ATP + protein L-histidine = ADP + protein N-phospho-L-histidine.</text>
        <dbReference type="EC" id="2.7.13.3"/>
    </reaction>
</comment>
<proteinExistence type="predicted"/>
<dbReference type="Pfam" id="PF02518">
    <property type="entry name" value="HATPase_c"/>
    <property type="match status" value="1"/>
</dbReference>
<evidence type="ECO:0000256" key="5">
    <source>
        <dbReference type="ARBA" id="ARBA00022741"/>
    </source>
</evidence>
<evidence type="ECO:0000256" key="8">
    <source>
        <dbReference type="ARBA" id="ARBA00023012"/>
    </source>
</evidence>
<dbReference type="InterPro" id="IPR004358">
    <property type="entry name" value="Sig_transdc_His_kin-like_C"/>
</dbReference>
<keyword evidence="8" id="KW-0902">Two-component regulatory system</keyword>
<dbReference type="RefSeq" id="WP_004319247.1">
    <property type="nucleotide sequence ID" value="NZ_CP012543.1"/>
</dbReference>
<dbReference type="PROSITE" id="PS50109">
    <property type="entry name" value="HIS_KIN"/>
    <property type="match status" value="1"/>
</dbReference>
<dbReference type="SMART" id="SM00387">
    <property type="entry name" value="HATPase_c"/>
    <property type="match status" value="1"/>
</dbReference>
<dbReference type="InterPro" id="IPR005467">
    <property type="entry name" value="His_kinase_dom"/>
</dbReference>
<dbReference type="CDD" id="cd00082">
    <property type="entry name" value="HisKA"/>
    <property type="match status" value="1"/>
</dbReference>
<dbReference type="GO" id="GO:0000155">
    <property type="term" value="F:phosphorelay sensor kinase activity"/>
    <property type="evidence" value="ECO:0007669"/>
    <property type="project" value="InterPro"/>
</dbReference>
<keyword evidence="3" id="KW-0597">Phosphoprotein</keyword>
<evidence type="ECO:0000256" key="7">
    <source>
        <dbReference type="ARBA" id="ARBA00022840"/>
    </source>
</evidence>
<dbReference type="SUPFAM" id="SSF47384">
    <property type="entry name" value="Homodimeric domain of signal transducing histidine kinase"/>
    <property type="match status" value="1"/>
</dbReference>
<keyword evidence="6 10" id="KW-0418">Kinase</keyword>
<dbReference type="Gene3D" id="3.30.565.10">
    <property type="entry name" value="Histidine kinase-like ATPase, C-terminal domain"/>
    <property type="match status" value="1"/>
</dbReference>
<name>A0A6G5QKL1_CAMRE</name>
<dbReference type="SUPFAM" id="SSF55874">
    <property type="entry name" value="ATPase domain of HSP90 chaperone/DNA topoisomerase II/histidine kinase"/>
    <property type="match status" value="1"/>
</dbReference>
<evidence type="ECO:0000256" key="2">
    <source>
        <dbReference type="ARBA" id="ARBA00012438"/>
    </source>
</evidence>
<dbReference type="GO" id="GO:0005524">
    <property type="term" value="F:ATP binding"/>
    <property type="evidence" value="ECO:0007669"/>
    <property type="project" value="UniProtKB-KW"/>
</dbReference>
<keyword evidence="5" id="KW-0547">Nucleotide-binding</keyword>
<dbReference type="Pfam" id="PF00512">
    <property type="entry name" value="HisKA"/>
    <property type="match status" value="1"/>
</dbReference>
<dbReference type="Gene3D" id="1.10.287.130">
    <property type="match status" value="1"/>
</dbReference>
<dbReference type="Proteomes" id="UP000502377">
    <property type="component" value="Chromosome"/>
</dbReference>
<dbReference type="PANTHER" id="PTHR43065">
    <property type="entry name" value="SENSOR HISTIDINE KINASE"/>
    <property type="match status" value="1"/>
</dbReference>
<evidence type="ECO:0000256" key="4">
    <source>
        <dbReference type="ARBA" id="ARBA00022679"/>
    </source>
</evidence>
<evidence type="ECO:0000313" key="11">
    <source>
        <dbReference type="Proteomes" id="UP000502377"/>
    </source>
</evidence>
<evidence type="ECO:0000256" key="3">
    <source>
        <dbReference type="ARBA" id="ARBA00022553"/>
    </source>
</evidence>
<sequence>MTQIDKTSVQDGLKSLIEQTYLIEREYKNLTASYANLQGFIKDIVEILPNAIWVLDEAGEIFLQNSEALKLGQILKFIPQEGGEISAAGQIYLIKIAQKEGKKIISATDITTEKRTERLASMGQVAAHLAHEIRNPVGSISLLASTLIKKAGNHDRPVVEQMQKAIWRVERIIKATLLFTKGLTINAREFNLAELKGECEAAIECYTYGKEIKFSLNFPDLLYVGDRDLLAMVFQNMLFNAIDAVEENEDDEGWVRIDYERCGDEHKFAVTDSGVPIKNQAMVFEPFKTSKLKGNGLGLHLCLQIVQAHGGSIEIELEPKSFCVNLPAKTRG</sequence>
<organism evidence="10 11">
    <name type="scientific">Campylobacter rectus</name>
    <name type="common">Wolinella recta</name>
    <dbReference type="NCBI Taxonomy" id="203"/>
    <lineage>
        <taxon>Bacteria</taxon>
        <taxon>Pseudomonadati</taxon>
        <taxon>Campylobacterota</taxon>
        <taxon>Epsilonproteobacteria</taxon>
        <taxon>Campylobacterales</taxon>
        <taxon>Campylobacteraceae</taxon>
        <taxon>Campylobacter</taxon>
    </lineage>
</organism>
<dbReference type="EMBL" id="CP012543">
    <property type="protein sequence ID" value="QCD46263.1"/>
    <property type="molecule type" value="Genomic_DNA"/>
</dbReference>
<dbReference type="InterPro" id="IPR003594">
    <property type="entry name" value="HATPase_dom"/>
</dbReference>
<dbReference type="InterPro" id="IPR003661">
    <property type="entry name" value="HisK_dim/P_dom"/>
</dbReference>
<dbReference type="InterPro" id="IPR036097">
    <property type="entry name" value="HisK_dim/P_sf"/>
</dbReference>
<evidence type="ECO:0000256" key="6">
    <source>
        <dbReference type="ARBA" id="ARBA00022777"/>
    </source>
</evidence>
<reference evidence="10 11" key="1">
    <citation type="submission" date="2016-07" db="EMBL/GenBank/DDBJ databases">
        <title>Comparative genomics of the Campylobacter concisus group.</title>
        <authorList>
            <person name="Miller W.G."/>
            <person name="Yee E."/>
            <person name="Chapman M.H."/>
            <person name="Huynh S."/>
            <person name="Bono J.L."/>
            <person name="On S.L.W."/>
            <person name="StLeger J."/>
            <person name="Foster G."/>
            <person name="Parker C.T."/>
        </authorList>
    </citation>
    <scope>NUCLEOTIDE SEQUENCE [LARGE SCALE GENOMIC DNA]</scope>
    <source>
        <strain evidence="10 11">ATCC 33238</strain>
    </source>
</reference>
<dbReference type="PRINTS" id="PR00344">
    <property type="entry name" value="BCTRLSENSOR"/>
</dbReference>
<dbReference type="SMART" id="SM00388">
    <property type="entry name" value="HisKA"/>
    <property type="match status" value="1"/>
</dbReference>
<protein>
    <recommendedName>
        <fullName evidence="2">histidine kinase</fullName>
        <ecNumber evidence="2">2.7.13.3</ecNumber>
    </recommendedName>
</protein>
<evidence type="ECO:0000313" key="10">
    <source>
        <dbReference type="EMBL" id="QCD46263.1"/>
    </source>
</evidence>
<dbReference type="KEGG" id="crx:CRECT_0572"/>
<dbReference type="AlphaFoldDB" id="A0A6G5QKL1"/>
<evidence type="ECO:0000259" key="9">
    <source>
        <dbReference type="PROSITE" id="PS50109"/>
    </source>
</evidence>
<dbReference type="EC" id="2.7.13.3" evidence="2"/>